<proteinExistence type="predicted"/>
<dbReference type="CDD" id="cd11660">
    <property type="entry name" value="SANT_TRF"/>
    <property type="match status" value="1"/>
</dbReference>
<dbReference type="PROSITE" id="PS50090">
    <property type="entry name" value="MYB_LIKE"/>
    <property type="match status" value="1"/>
</dbReference>
<evidence type="ECO:0000313" key="4">
    <source>
        <dbReference type="Proteomes" id="UP001497444"/>
    </source>
</evidence>
<sequence length="681" mass="77083">MFAKLVLTDDRGEGGGRRARFVKLKEWDSLFPVVAEGDRDPPNARKHAEELWLQLDHLGNAGFDPAKFRVDAYGNVVYWNADPSSPLAWEVDHWYPHSLSYDEKVAREHVGECRPWPQEFREKKALFGLAAAAIVSPMTDNNDIVKIGHISRAVFASSDMVTATGNPASGTPPRRQWSAVEEDALRRALQRFGPGCWKEIKENEPALANRSTVQIKDKFRLMRGDWQIGKENIAISTAPNGQSEHGNRQSAATVNLQKELRVKILREEEKREKEQDVAQLEETVITLRQQNEKERLALLEFEDVLRKHKQRVEKQRRWAETQSSYRLCLERMIRDTMHQSLAYKEQARLNQAACNALMARLDCQKAICDAAEKDLIQRHAHREALAATGGTAMKESGHMSGLRGKDIVDVSSCVSLFETNEEHEGEEVTEPDNDRDCWNDGEDEKANEVHKLQMQLCQSQALHQQLQQQIEQEYLNNYLVEDGLGLRGRPKEAVNASELTLYLDATAQDGEYEWVQLPESQDGCQGETPIKAEVIMRDVAVMQQGIETEISGVGPKGEQSFGDTEDALNVLPDKYGDDPPASEAVAEELLVLLLKESRPDYRQEHQKNVIVEQSQSNAVAKEVRVHWGPQETYKHTGAHLLEHVRLQMQMAGVSDGRVNDGQPIGEQQEQFDELLQQVKLN</sequence>
<dbReference type="Gene3D" id="1.10.10.60">
    <property type="entry name" value="Homeodomain-like"/>
    <property type="match status" value="1"/>
</dbReference>
<dbReference type="PANTHER" id="PTHR33427:SF2">
    <property type="entry name" value="TRICHOHYALIN"/>
    <property type="match status" value="1"/>
</dbReference>
<evidence type="ECO:0000259" key="2">
    <source>
        <dbReference type="PROSITE" id="PS50090"/>
    </source>
</evidence>
<evidence type="ECO:0000256" key="1">
    <source>
        <dbReference type="SAM" id="Coils"/>
    </source>
</evidence>
<dbReference type="Pfam" id="PF00249">
    <property type="entry name" value="Myb_DNA-binding"/>
    <property type="match status" value="1"/>
</dbReference>
<dbReference type="SMART" id="SM00717">
    <property type="entry name" value="SANT"/>
    <property type="match status" value="1"/>
</dbReference>
<keyword evidence="4" id="KW-1185">Reference proteome</keyword>
<protein>
    <recommendedName>
        <fullName evidence="2">Myb-like domain-containing protein</fullName>
    </recommendedName>
</protein>
<dbReference type="EMBL" id="OZ020096">
    <property type="protein sequence ID" value="CAK9255729.1"/>
    <property type="molecule type" value="Genomic_DNA"/>
</dbReference>
<feature type="coiled-coil region" evidence="1">
    <location>
        <begin position="263"/>
        <end position="297"/>
    </location>
</feature>
<accession>A0ABP0VMS0</accession>
<evidence type="ECO:0000313" key="3">
    <source>
        <dbReference type="EMBL" id="CAK9255729.1"/>
    </source>
</evidence>
<dbReference type="PANTHER" id="PTHR33427">
    <property type="entry name" value="HNH ENDONUCLEASE"/>
    <property type="match status" value="1"/>
</dbReference>
<dbReference type="InterPro" id="IPR009057">
    <property type="entry name" value="Homeodomain-like_sf"/>
</dbReference>
<name>A0ABP0VMS0_9BRYO</name>
<dbReference type="InterPro" id="IPR001005">
    <property type="entry name" value="SANT/Myb"/>
</dbReference>
<dbReference type="Proteomes" id="UP001497444">
    <property type="component" value="Chromosome 1"/>
</dbReference>
<dbReference type="SUPFAM" id="SSF46689">
    <property type="entry name" value="Homeodomain-like"/>
    <property type="match status" value="1"/>
</dbReference>
<organism evidence="3 4">
    <name type="scientific">Sphagnum jensenii</name>
    <dbReference type="NCBI Taxonomy" id="128206"/>
    <lineage>
        <taxon>Eukaryota</taxon>
        <taxon>Viridiplantae</taxon>
        <taxon>Streptophyta</taxon>
        <taxon>Embryophyta</taxon>
        <taxon>Bryophyta</taxon>
        <taxon>Sphagnophytina</taxon>
        <taxon>Sphagnopsida</taxon>
        <taxon>Sphagnales</taxon>
        <taxon>Sphagnaceae</taxon>
        <taxon>Sphagnum</taxon>
    </lineage>
</organism>
<gene>
    <name evidence="3" type="ORF">CSSPJE1EN1_LOCUS1207</name>
</gene>
<keyword evidence="1" id="KW-0175">Coiled coil</keyword>
<feature type="domain" description="Myb-like" evidence="2">
    <location>
        <begin position="174"/>
        <end position="223"/>
    </location>
</feature>
<reference evidence="3 4" key="1">
    <citation type="submission" date="2024-02" db="EMBL/GenBank/DDBJ databases">
        <authorList>
            <consortium name="ELIXIR-Norway"/>
            <consortium name="Elixir Norway"/>
        </authorList>
    </citation>
    <scope>NUCLEOTIDE SEQUENCE [LARGE SCALE GENOMIC DNA]</scope>
</reference>